<comment type="caution">
    <text evidence="12">The sequence shown here is derived from an EMBL/GenBank/DDBJ whole genome shotgun (WGS) entry which is preliminary data.</text>
</comment>
<feature type="region of interest" description="Disordered" evidence="10">
    <location>
        <begin position="1"/>
        <end position="185"/>
    </location>
</feature>
<feature type="domain" description="NF-X1-type" evidence="11">
    <location>
        <begin position="472"/>
        <end position="504"/>
    </location>
</feature>
<dbReference type="InterPro" id="IPR034078">
    <property type="entry name" value="NFX1_fam"/>
</dbReference>
<keyword evidence="3" id="KW-0479">Metal-binding</keyword>
<keyword evidence="8" id="KW-0804">Transcription</keyword>
<comment type="similarity">
    <text evidence="2">Belongs to the NFX1 family.</text>
</comment>
<evidence type="ECO:0000256" key="4">
    <source>
        <dbReference type="ARBA" id="ARBA00022737"/>
    </source>
</evidence>
<evidence type="ECO:0000256" key="3">
    <source>
        <dbReference type="ARBA" id="ARBA00022723"/>
    </source>
</evidence>
<evidence type="ECO:0000313" key="12">
    <source>
        <dbReference type="EMBL" id="PLW39045.1"/>
    </source>
</evidence>
<sequence>MAASQPTETHEPPTEATAQQQQQLITRTTGSANGNTNRNRNTRNNRNRNNWRNRSTTHDTQQSTSSNSRNRSQPQQPIHSNNQRTQRNQQNYQQSLHQSKEHGQRRLNLNDRQPPPHLEPSTEPSSSVAQVQQNHDRPIQPTSPKPIRNNRRKAFGSKLTDQERGISTQSSKPSKPSTPPNPVDLSSLSLSARLIVEISSSSYDCSICISPIGPHHTIYHCPNCYTILHLNCATKWASRSIADTSAKALLLRDRDRIPFSEEALQGEWRCPGCQLRHIGQMSIPKNYSCWCGKVESISSRNKQHAHPPSKIPHSCAKRCGKIQAKGCTHGCMEECHPGSCPPCSAVIKTKCHCGKTDLSIRCSQLYTNRAHLEPANSELLSCGGVCNHDLQCGLHACKRVCHPEKCETCPVIRQKSCYCGHLLLADQKCSDHVAQHPLAHSSPEKFTCVSQDGSEWLGEFACKDLCAWKYDCGIHSCESTCHPHLASTPPPCPFSPALLTTCPCGATPMNNRQSCSDPISTCANICQKVMASCGHECGKICHLGPCGPCKSLVTTICNCGKDKIVRRCIELEELKESALVENGLKSPSERQATETVKTEAIQYRCERPCRVLRHCGKHTCHRRCCPLSFLENVLHTGSKQKKSQAARLHEDEDPLGLHVCDLKCNKKLSCGLHTCQLQDHRGPCPTCLQASFDELFCHCGATVIQPPVPCGTKIDCPAPCQRPSPVCGHPKLPHTCHEEPECPPCPYLTEKACQCDKKKLVKNVRCSQPKVSCGTTCENLLACGAHRCSRQCHPSGQCEDCDRDCLKPRKHCGHGCQQKCHAPSSCRTDEPCEATIDIQCACGRITQKMQCASCDARPSGNRERGLKCNDDCILFQRNTALAEALQITKPSSAEGQSGVSIDWSSRLLNFFGTHALFAKAIEKQLVEFVKAPLSLKPSSSKNSLIIHTFSKLKQAFLLELATYYRIKPETLGEEPRFTVKLVKDSSSSLPTTLLSHAHVNHLDANKPYTNEDKQSPFPALGTTLFRIPDGSMAAASTPKLEAHGSKDPSLCNLSLDAMETSGPHQNLSIIFKGVFGHDQQSLAGLIESINNQSRETSQIKFRLNWIKDEDVLLRLSPSSTGTQTEFHQLRLIYESLVSFFQSQSEDWTDSHSWKKFYKTIELVRVHLLADESGANGEEEENLRIQEIERIGRPAVNKAQQSGWKSSAKKKPSSALFSQSSQPQSNHTSNRFSSLASSAVQGNPRAWGTGAFGDVISGGFNRPPIAVLAPVASTSHSRNSRSTAQEKFREEEEVVDDWETAL</sequence>
<feature type="domain" description="NF-X1-type" evidence="11">
    <location>
        <begin position="670"/>
        <end position="689"/>
    </location>
</feature>
<feature type="domain" description="NF-X1-type" evidence="11">
    <location>
        <begin position="727"/>
        <end position="747"/>
    </location>
</feature>
<organism evidence="12 13">
    <name type="scientific">Puccinia coronata f. sp. avenae</name>
    <dbReference type="NCBI Taxonomy" id="200324"/>
    <lineage>
        <taxon>Eukaryota</taxon>
        <taxon>Fungi</taxon>
        <taxon>Dikarya</taxon>
        <taxon>Basidiomycota</taxon>
        <taxon>Pucciniomycotina</taxon>
        <taxon>Pucciniomycetes</taxon>
        <taxon>Pucciniales</taxon>
        <taxon>Pucciniaceae</taxon>
        <taxon>Puccinia</taxon>
    </lineage>
</organism>
<dbReference type="GO" id="GO:0000981">
    <property type="term" value="F:DNA-binding transcription factor activity, RNA polymerase II-specific"/>
    <property type="evidence" value="ECO:0007669"/>
    <property type="project" value="TreeGrafter"/>
</dbReference>
<dbReference type="PANTHER" id="PTHR12360:SF12">
    <property type="entry name" value="TRANSCRIPTIONAL REPRESSOR NF-X1"/>
    <property type="match status" value="1"/>
</dbReference>
<evidence type="ECO:0000256" key="6">
    <source>
        <dbReference type="ARBA" id="ARBA00022833"/>
    </source>
</evidence>
<evidence type="ECO:0000256" key="5">
    <source>
        <dbReference type="ARBA" id="ARBA00022771"/>
    </source>
</evidence>
<dbReference type="CDD" id="cd02325">
    <property type="entry name" value="R3H"/>
    <property type="match status" value="1"/>
</dbReference>
<feature type="compositionally biased region" description="Acidic residues" evidence="10">
    <location>
        <begin position="1290"/>
        <end position="1301"/>
    </location>
</feature>
<dbReference type="Proteomes" id="UP000235388">
    <property type="component" value="Unassembled WGS sequence"/>
</dbReference>
<feature type="region of interest" description="Disordered" evidence="10">
    <location>
        <begin position="1195"/>
        <end position="1236"/>
    </location>
</feature>
<feature type="compositionally biased region" description="Polar residues" evidence="10">
    <location>
        <begin position="1271"/>
        <end position="1282"/>
    </location>
</feature>
<keyword evidence="5" id="KW-0863">Zinc-finger</keyword>
<dbReference type="GO" id="GO:0000977">
    <property type="term" value="F:RNA polymerase II transcription regulatory region sequence-specific DNA binding"/>
    <property type="evidence" value="ECO:0007669"/>
    <property type="project" value="TreeGrafter"/>
</dbReference>
<evidence type="ECO:0000256" key="9">
    <source>
        <dbReference type="ARBA" id="ARBA00023242"/>
    </source>
</evidence>
<evidence type="ECO:0000256" key="1">
    <source>
        <dbReference type="ARBA" id="ARBA00004123"/>
    </source>
</evidence>
<keyword evidence="6" id="KW-0862">Zinc</keyword>
<evidence type="ECO:0000256" key="8">
    <source>
        <dbReference type="ARBA" id="ARBA00023163"/>
    </source>
</evidence>
<feature type="domain" description="NF-X1-type" evidence="11">
    <location>
        <begin position="533"/>
        <end position="551"/>
    </location>
</feature>
<feature type="domain" description="NF-X1-type" evidence="11">
    <location>
        <begin position="327"/>
        <end position="345"/>
    </location>
</feature>
<evidence type="ECO:0000313" key="13">
    <source>
        <dbReference type="Proteomes" id="UP000235388"/>
    </source>
</evidence>
<feature type="compositionally biased region" description="Basic residues" evidence="10">
    <location>
        <begin position="40"/>
        <end position="51"/>
    </location>
</feature>
<feature type="compositionally biased region" description="Polar residues" evidence="10">
    <location>
        <begin position="122"/>
        <end position="133"/>
    </location>
</feature>
<feature type="domain" description="NF-X1-type" evidence="11">
    <location>
        <begin position="783"/>
        <end position="803"/>
    </location>
</feature>
<evidence type="ECO:0000256" key="2">
    <source>
        <dbReference type="ARBA" id="ARBA00007269"/>
    </source>
</evidence>
<proteinExistence type="inferred from homology"/>
<feature type="region of interest" description="Disordered" evidence="10">
    <location>
        <begin position="1270"/>
        <end position="1301"/>
    </location>
</feature>
<dbReference type="PANTHER" id="PTHR12360">
    <property type="entry name" value="NUCLEAR TRANSCRIPTION FACTOR, X-BOX BINDING 1 NFX1"/>
    <property type="match status" value="1"/>
</dbReference>
<protein>
    <recommendedName>
        <fullName evidence="11">NF-X1-type domain-containing protein</fullName>
    </recommendedName>
</protein>
<keyword evidence="4" id="KW-0677">Repeat</keyword>
<feature type="compositionally biased region" description="Low complexity" evidence="10">
    <location>
        <begin position="52"/>
        <end position="94"/>
    </location>
</feature>
<gene>
    <name evidence="12" type="ORF">PCANC_22578</name>
</gene>
<dbReference type="GO" id="GO:0008270">
    <property type="term" value="F:zinc ion binding"/>
    <property type="evidence" value="ECO:0007669"/>
    <property type="project" value="UniProtKB-KW"/>
</dbReference>
<keyword evidence="9" id="KW-0539">Nucleus</keyword>
<dbReference type="OrthoDB" id="6512771at2759"/>
<reference evidence="12 13" key="1">
    <citation type="submission" date="2017-11" db="EMBL/GenBank/DDBJ databases">
        <title>De novo assembly and phasing of dikaryotic genomes from two isolates of Puccinia coronata f. sp. avenae, the causal agent of oat crown rust.</title>
        <authorList>
            <person name="Miller M.E."/>
            <person name="Zhang Y."/>
            <person name="Omidvar V."/>
            <person name="Sperschneider J."/>
            <person name="Schwessinger B."/>
            <person name="Raley C."/>
            <person name="Palmer J.M."/>
            <person name="Garnica D."/>
            <person name="Upadhyaya N."/>
            <person name="Rathjen J."/>
            <person name="Taylor J.M."/>
            <person name="Park R.F."/>
            <person name="Dodds P.N."/>
            <person name="Hirsch C.D."/>
            <person name="Kianian S.F."/>
            <person name="Figueroa M."/>
        </authorList>
    </citation>
    <scope>NUCLEOTIDE SEQUENCE [LARGE SCALE GENOMIC DNA]</scope>
    <source>
        <strain evidence="12">12NC29</strain>
    </source>
</reference>
<feature type="compositionally biased region" description="Polar residues" evidence="10">
    <location>
        <begin position="1215"/>
        <end position="1236"/>
    </location>
</feature>
<dbReference type="SMART" id="SM00438">
    <property type="entry name" value="ZnF_NFX"/>
    <property type="match status" value="8"/>
</dbReference>
<feature type="compositionally biased region" description="Low complexity" evidence="10">
    <location>
        <begin position="14"/>
        <end position="39"/>
    </location>
</feature>
<keyword evidence="7" id="KW-0805">Transcription regulation</keyword>
<dbReference type="InterPro" id="IPR000967">
    <property type="entry name" value="Znf_NFX1"/>
</dbReference>
<evidence type="ECO:0000256" key="10">
    <source>
        <dbReference type="SAM" id="MobiDB-lite"/>
    </source>
</evidence>
<comment type="subcellular location">
    <subcellularLocation>
        <location evidence="1">Nucleus</location>
    </subcellularLocation>
</comment>
<feature type="domain" description="NF-X1-type" evidence="11">
    <location>
        <begin position="392"/>
        <end position="411"/>
    </location>
</feature>
<evidence type="ECO:0000256" key="7">
    <source>
        <dbReference type="ARBA" id="ARBA00023015"/>
    </source>
</evidence>
<evidence type="ECO:0000259" key="11">
    <source>
        <dbReference type="SMART" id="SM00438"/>
    </source>
</evidence>
<dbReference type="GO" id="GO:0005634">
    <property type="term" value="C:nucleus"/>
    <property type="evidence" value="ECO:0007669"/>
    <property type="project" value="UniProtKB-SubCell"/>
</dbReference>
<dbReference type="EMBL" id="PGCJ01000199">
    <property type="protein sequence ID" value="PLW39045.1"/>
    <property type="molecule type" value="Genomic_DNA"/>
</dbReference>
<feature type="domain" description="NF-X1-type" evidence="11">
    <location>
        <begin position="812"/>
        <end position="834"/>
    </location>
</feature>
<dbReference type="STRING" id="200324.A0A2N5UMQ1"/>
<keyword evidence="13" id="KW-1185">Reference proteome</keyword>
<accession>A0A2N5UMQ1</accession>
<name>A0A2N5UMQ1_9BASI</name>
<dbReference type="CDD" id="cd06008">
    <property type="entry name" value="NF-X1-zinc-finger"/>
    <property type="match status" value="4"/>
</dbReference>
<dbReference type="GO" id="GO:0000122">
    <property type="term" value="P:negative regulation of transcription by RNA polymerase II"/>
    <property type="evidence" value="ECO:0007669"/>
    <property type="project" value="TreeGrafter"/>
</dbReference>